<evidence type="ECO:0000313" key="2">
    <source>
        <dbReference type="Proteomes" id="UP000592180"/>
    </source>
</evidence>
<accession>A0A840KAI4</accession>
<gene>
    <name evidence="1" type="ORF">HNP38_000106</name>
</gene>
<dbReference type="AlphaFoldDB" id="A0A840KAI4"/>
<evidence type="ECO:0008006" key="3">
    <source>
        <dbReference type="Google" id="ProtNLM"/>
    </source>
</evidence>
<proteinExistence type="predicted"/>
<protein>
    <recommendedName>
        <fullName evidence="3">Helix-turn-helix protein</fullName>
    </recommendedName>
</protein>
<reference evidence="1 2" key="1">
    <citation type="submission" date="2020-08" db="EMBL/GenBank/DDBJ databases">
        <title>Functional genomics of gut bacteria from endangered species of beetles.</title>
        <authorList>
            <person name="Carlos-Shanley C."/>
        </authorList>
    </citation>
    <scope>NUCLEOTIDE SEQUENCE [LARGE SCALE GENOMIC DNA]</scope>
    <source>
        <strain evidence="1 2">S00151</strain>
    </source>
</reference>
<dbReference type="EMBL" id="JACHLE010000001">
    <property type="protein sequence ID" value="MBB4804834.1"/>
    <property type="molecule type" value="Genomic_DNA"/>
</dbReference>
<keyword evidence="2" id="KW-1185">Reference proteome</keyword>
<dbReference type="Proteomes" id="UP000592180">
    <property type="component" value="Unassembled WGS sequence"/>
</dbReference>
<name>A0A840KAI4_9FLAO</name>
<comment type="caution">
    <text evidence="1">The sequence shown here is derived from an EMBL/GenBank/DDBJ whole genome shotgun (WGS) entry which is preliminary data.</text>
</comment>
<dbReference type="RefSeq" id="WP_184182837.1">
    <property type="nucleotide sequence ID" value="NZ_JACHLE010000001.1"/>
</dbReference>
<sequence>MEKSKSPDYRVIYTDIINKKYPHKKELCSSILEKKQLSNLDIINLNTKIFGLQAKENQKLRSYNKSTILYILDYQRKYKLNNSQLAKHFKLSRNTIAKWKKYFY</sequence>
<evidence type="ECO:0000313" key="1">
    <source>
        <dbReference type="EMBL" id="MBB4804834.1"/>
    </source>
</evidence>
<organism evidence="1 2">
    <name type="scientific">Chryseobacterium defluvii</name>
    <dbReference type="NCBI Taxonomy" id="160396"/>
    <lineage>
        <taxon>Bacteria</taxon>
        <taxon>Pseudomonadati</taxon>
        <taxon>Bacteroidota</taxon>
        <taxon>Flavobacteriia</taxon>
        <taxon>Flavobacteriales</taxon>
        <taxon>Weeksellaceae</taxon>
        <taxon>Chryseobacterium group</taxon>
        <taxon>Chryseobacterium</taxon>
    </lineage>
</organism>